<dbReference type="VEuPathDB" id="FungiDB:P174DRAFT_444287"/>
<keyword evidence="1" id="KW-0472">Membrane</keyword>
<evidence type="ECO:0000256" key="1">
    <source>
        <dbReference type="SAM" id="Phobius"/>
    </source>
</evidence>
<feature type="transmembrane region" description="Helical" evidence="1">
    <location>
        <begin position="12"/>
        <end position="30"/>
    </location>
</feature>
<organism evidence="2 3">
    <name type="scientific">Aspergillus novofumigatus (strain IBT 16806)</name>
    <dbReference type="NCBI Taxonomy" id="1392255"/>
    <lineage>
        <taxon>Eukaryota</taxon>
        <taxon>Fungi</taxon>
        <taxon>Dikarya</taxon>
        <taxon>Ascomycota</taxon>
        <taxon>Pezizomycotina</taxon>
        <taxon>Eurotiomycetes</taxon>
        <taxon>Eurotiomycetidae</taxon>
        <taxon>Eurotiales</taxon>
        <taxon>Aspergillaceae</taxon>
        <taxon>Aspergillus</taxon>
        <taxon>Aspergillus subgen. Fumigati</taxon>
    </lineage>
</organism>
<proteinExistence type="predicted"/>
<dbReference type="Proteomes" id="UP000234474">
    <property type="component" value="Unassembled WGS sequence"/>
</dbReference>
<accession>A0A2I1C3Q8</accession>
<evidence type="ECO:0000313" key="2">
    <source>
        <dbReference type="EMBL" id="PKX92245.1"/>
    </source>
</evidence>
<keyword evidence="1" id="KW-1133">Transmembrane helix</keyword>
<dbReference type="EMBL" id="MSZS01000006">
    <property type="protein sequence ID" value="PKX92245.1"/>
    <property type="molecule type" value="Genomic_DNA"/>
</dbReference>
<dbReference type="GeneID" id="36535370"/>
<dbReference type="AlphaFoldDB" id="A0A2I1C3Q8"/>
<protein>
    <submittedName>
        <fullName evidence="2">Uncharacterized protein</fullName>
    </submittedName>
</protein>
<reference evidence="3" key="1">
    <citation type="journal article" date="2018" name="Proc. Natl. Acad. Sci. U.S.A.">
        <title>Linking secondary metabolites to gene clusters through genome sequencing of six diverse Aspergillus species.</title>
        <authorList>
            <person name="Kaerboelling I."/>
            <person name="Vesth T.C."/>
            <person name="Frisvad J.C."/>
            <person name="Nybo J.L."/>
            <person name="Theobald S."/>
            <person name="Kuo A."/>
            <person name="Bowyer P."/>
            <person name="Matsuda Y."/>
            <person name="Mondo S."/>
            <person name="Lyhne E.K."/>
            <person name="Kogle M.E."/>
            <person name="Clum A."/>
            <person name="Lipzen A."/>
            <person name="Salamov A."/>
            <person name="Ngan C.Y."/>
            <person name="Daum C."/>
            <person name="Chiniquy J."/>
            <person name="Barry K."/>
            <person name="LaButti K."/>
            <person name="Haridas S."/>
            <person name="Simmons B.A."/>
            <person name="Magnuson J.K."/>
            <person name="Mortensen U.H."/>
            <person name="Larsen T.O."/>
            <person name="Grigoriev I.V."/>
            <person name="Baker S.E."/>
            <person name="Andersen M.R."/>
        </authorList>
    </citation>
    <scope>NUCLEOTIDE SEQUENCE [LARGE SCALE GENOMIC DNA]</scope>
    <source>
        <strain evidence="3">IBT 16806</strain>
    </source>
</reference>
<name>A0A2I1C3Q8_ASPN1</name>
<gene>
    <name evidence="2" type="ORF">P174DRAFT_444287</name>
</gene>
<dbReference type="RefSeq" id="XP_024680840.1">
    <property type="nucleotide sequence ID" value="XM_024828045.1"/>
</dbReference>
<comment type="caution">
    <text evidence="2">The sequence shown here is derived from an EMBL/GenBank/DDBJ whole genome shotgun (WGS) entry which is preliminary data.</text>
</comment>
<sequence length="54" mass="6132">MAATGVQYDANAAFWFYCSCHVAVPITIKIELSVVRQRKLNGTARYHPPPRRRA</sequence>
<evidence type="ECO:0000313" key="3">
    <source>
        <dbReference type="Proteomes" id="UP000234474"/>
    </source>
</evidence>
<keyword evidence="3" id="KW-1185">Reference proteome</keyword>
<keyword evidence="1" id="KW-0812">Transmembrane</keyword>